<proteinExistence type="inferred from homology"/>
<feature type="region of interest" description="Disordered" evidence="11">
    <location>
        <begin position="1"/>
        <end position="74"/>
    </location>
</feature>
<evidence type="ECO:0000256" key="5">
    <source>
        <dbReference type="ARBA" id="ARBA00022454"/>
    </source>
</evidence>
<comment type="caution">
    <text evidence="13">The sequence shown here is derived from an EMBL/GenBank/DDBJ whole genome shotgun (WGS) entry which is preliminary data.</text>
</comment>
<keyword evidence="9" id="KW-0539">Nucleus</keyword>
<evidence type="ECO:0000256" key="8">
    <source>
        <dbReference type="ARBA" id="ARBA00023054"/>
    </source>
</evidence>
<dbReference type="InterPro" id="IPR003395">
    <property type="entry name" value="RecF/RecN/SMC_N"/>
</dbReference>
<dbReference type="GO" id="GO:0000724">
    <property type="term" value="P:double-strand break repair via homologous recombination"/>
    <property type="evidence" value="ECO:0007669"/>
    <property type="project" value="TreeGrafter"/>
</dbReference>
<dbReference type="Gene3D" id="3.40.50.300">
    <property type="entry name" value="P-loop containing nucleotide triphosphate hydrolases"/>
    <property type="match status" value="2"/>
</dbReference>
<keyword evidence="7" id="KW-0067">ATP-binding</keyword>
<dbReference type="Proteomes" id="UP000186583">
    <property type="component" value="Unassembled WGS sequence"/>
</dbReference>
<dbReference type="PANTHER" id="PTHR45916">
    <property type="entry name" value="STRUCTURAL MAINTENANCE OF CHROMOSOMES PROTEIN 5"/>
    <property type="match status" value="1"/>
</dbReference>
<dbReference type="PANTHER" id="PTHR45916:SF1">
    <property type="entry name" value="STRUCTURAL MAINTENANCE OF CHROMOSOMES PROTEIN 5"/>
    <property type="match status" value="1"/>
</dbReference>
<evidence type="ECO:0000256" key="9">
    <source>
        <dbReference type="ARBA" id="ARBA00023242"/>
    </source>
</evidence>
<dbReference type="AlphaFoldDB" id="A0A1Q8S764"/>
<dbReference type="GO" id="GO:0003697">
    <property type="term" value="F:single-stranded DNA binding"/>
    <property type="evidence" value="ECO:0007669"/>
    <property type="project" value="TreeGrafter"/>
</dbReference>
<evidence type="ECO:0000313" key="14">
    <source>
        <dbReference type="Proteomes" id="UP000186583"/>
    </source>
</evidence>
<evidence type="ECO:0000256" key="11">
    <source>
        <dbReference type="SAM" id="MobiDB-lite"/>
    </source>
</evidence>
<dbReference type="GO" id="GO:0005524">
    <property type="term" value="F:ATP binding"/>
    <property type="evidence" value="ECO:0007669"/>
    <property type="project" value="UniProtKB-KW"/>
</dbReference>
<dbReference type="GO" id="GO:0005634">
    <property type="term" value="C:nucleus"/>
    <property type="evidence" value="ECO:0007669"/>
    <property type="project" value="UniProtKB-SubCell"/>
</dbReference>
<evidence type="ECO:0000313" key="13">
    <source>
        <dbReference type="EMBL" id="OLN97237.1"/>
    </source>
</evidence>
<feature type="compositionally biased region" description="Basic and acidic residues" evidence="11">
    <location>
        <begin position="20"/>
        <end position="31"/>
    </location>
</feature>
<dbReference type="STRING" id="708187.A0A1Q8S764"/>
<dbReference type="GO" id="GO:0030915">
    <property type="term" value="C:Smc5-Smc6 complex"/>
    <property type="evidence" value="ECO:0007669"/>
    <property type="project" value="UniProtKB-ARBA"/>
</dbReference>
<evidence type="ECO:0000256" key="7">
    <source>
        <dbReference type="ARBA" id="ARBA00022840"/>
    </source>
</evidence>
<dbReference type="SUPFAM" id="SSF52540">
    <property type="entry name" value="P-loop containing nucleoside triphosphate hydrolases"/>
    <property type="match status" value="1"/>
</dbReference>
<dbReference type="OrthoDB" id="10254973at2759"/>
<keyword evidence="8 10" id="KW-0175">Coiled coil</keyword>
<evidence type="ECO:0000256" key="10">
    <source>
        <dbReference type="SAM" id="Coils"/>
    </source>
</evidence>
<dbReference type="Pfam" id="PF02463">
    <property type="entry name" value="SMC_N"/>
    <property type="match status" value="1"/>
</dbReference>
<evidence type="ECO:0000256" key="4">
    <source>
        <dbReference type="ARBA" id="ARBA00018687"/>
    </source>
</evidence>
<feature type="coiled-coil region" evidence="10">
    <location>
        <begin position="819"/>
        <end position="860"/>
    </location>
</feature>
<feature type="coiled-coil region" evidence="10">
    <location>
        <begin position="421"/>
        <end position="455"/>
    </location>
</feature>
<sequence>MSTQPSSRRRRRDVDDDGDSEPRSDGSETPKRPRLTRRVEESEDEDEDDHRHTSQSNGVNGVPQPDKNGFQPGAIRRVKVEDFVTYEKAEFFPGPNLNMVIGPNGTGKSSLVCAICLGLGFSPKHLGRAGNVKEFVKHGKPSATIEIELQRRPEDRAHHVIRVQIDRERNSQKWWLNGKETTHKTIQILMRDLKIQVDNLCQFLPQDRVVEFASATPIDLLHETLRAAAPQEMLDWQKKLQDLHKDQKELQRGSESAADHLKTLEDRQSDMQNDVDRLREREEAQKHIVNLADARAVADYLESKALYKEKKKLEKSAKENLKRLEDEAAPSLQAVNRKQEYYERLSAVVRDRKDAVRRAEASADIMLNRIDDADEQYKTVETNIETNRKGYDTKRQELGKIRSRIGALENQQKNKPPEFNAQEHNTQIREKEHQMRELEAEQRQAEGRLRDIKEQGHAKTQLKIKLKRDLEALDSQQGQILNFVQKKWPDVVKAWEWLQQNSDKFEKDVFGPPAFCCSVKDERYSDQIQALLHNDDFLCFTAQTREDHKTLSHHLYKVMSLSVNVRSVMKSLHEFRPRMAREEVQALGLDGFAIDMLAGPEPVLAMLCNEKKLNAAGIALNDINDVQYESIVQSEALNSWATGRQVYRISRRKDLGPGAVSTMTRPVQRGSFWTDQPVDETEKNEVQRKLAEVEAEFGELKEQNTECRQQLVTINDRKNEVTGDLKMLRERKNELQKAHNAYQGIPIKLESEKRSFEQKKAEVEEAKTASQKLHFDLDEAALNKAKATLNHHAAIATIRTAQEALVEAQIREIEAKSDVQGLKIRNNELVQMLEEEKRNIATLGEESMRARRRAEQAQSKVVEVFAQDETRKELLEDLARNKTVEDIDLEISAEESKIELIHVANPGALREFEKRAREIEKLRSRMEASTTKLDTLNREITRYREKWEPKLDELVSKINDAFSYNFEQINCAGEVRVHKDEDFDQWALDIMVKFRENETLQQLNQHRQSGGERAVSTIFYLMALQSMAQSPFRVVDEINQGMDPRNERMVHERMVEIACREHTSQYFLITPKLLTGLRYDPRMRVLCIASGAHMPKEGKKLDFARCLRIHKRVAAGA</sequence>
<keyword evidence="14" id="KW-1185">Reference proteome</keyword>
<comment type="subcellular location">
    <subcellularLocation>
        <location evidence="2">Chromosome</location>
    </subcellularLocation>
    <subcellularLocation>
        <location evidence="1">Nucleus</location>
    </subcellularLocation>
</comment>
<feature type="coiled-coil region" evidence="10">
    <location>
        <begin position="683"/>
        <end position="769"/>
    </location>
</feature>
<feature type="coiled-coil region" evidence="10">
    <location>
        <begin position="356"/>
        <end position="383"/>
    </location>
</feature>
<feature type="region of interest" description="Disordered" evidence="11">
    <location>
        <begin position="245"/>
        <end position="273"/>
    </location>
</feature>
<protein>
    <recommendedName>
        <fullName evidence="4">Structural maintenance of chromosomes protein 5</fullName>
    </recommendedName>
</protein>
<evidence type="ECO:0000256" key="3">
    <source>
        <dbReference type="ARBA" id="ARBA00010171"/>
    </source>
</evidence>
<evidence type="ECO:0000256" key="2">
    <source>
        <dbReference type="ARBA" id="ARBA00004286"/>
    </source>
</evidence>
<evidence type="ECO:0000256" key="1">
    <source>
        <dbReference type="ARBA" id="ARBA00004123"/>
    </source>
</evidence>
<name>A0A1Q8S764_9PEZI</name>
<dbReference type="FunFam" id="3.40.50.300:FF:001301">
    <property type="entry name" value="Structural maintenance of chromosomes 5"/>
    <property type="match status" value="1"/>
</dbReference>
<comment type="similarity">
    <text evidence="3">Belongs to the SMC family. SMC5 subfamily.</text>
</comment>
<keyword evidence="6" id="KW-0547">Nucleotide-binding</keyword>
<evidence type="ECO:0000259" key="12">
    <source>
        <dbReference type="Pfam" id="PF02463"/>
    </source>
</evidence>
<feature type="coiled-coil region" evidence="10">
    <location>
        <begin position="909"/>
        <end position="946"/>
    </location>
</feature>
<organism evidence="13 14">
    <name type="scientific">Colletotrichum chlorophyti</name>
    <dbReference type="NCBI Taxonomy" id="708187"/>
    <lineage>
        <taxon>Eukaryota</taxon>
        <taxon>Fungi</taxon>
        <taxon>Dikarya</taxon>
        <taxon>Ascomycota</taxon>
        <taxon>Pezizomycotina</taxon>
        <taxon>Sordariomycetes</taxon>
        <taxon>Hypocreomycetidae</taxon>
        <taxon>Glomerellales</taxon>
        <taxon>Glomerellaceae</taxon>
        <taxon>Colletotrichum</taxon>
    </lineage>
</organism>
<feature type="domain" description="RecF/RecN/SMC N-terminal" evidence="12">
    <location>
        <begin position="75"/>
        <end position="1070"/>
    </location>
</feature>
<gene>
    <name evidence="13" type="ORF">CCHL11_07722</name>
</gene>
<evidence type="ECO:0000256" key="6">
    <source>
        <dbReference type="ARBA" id="ARBA00022741"/>
    </source>
</evidence>
<accession>A0A1Q8S764</accession>
<dbReference type="EMBL" id="MPGH01000010">
    <property type="protein sequence ID" value="OLN97237.1"/>
    <property type="molecule type" value="Genomic_DNA"/>
</dbReference>
<keyword evidence="5" id="KW-0158">Chromosome</keyword>
<dbReference type="InterPro" id="IPR027417">
    <property type="entry name" value="P-loop_NTPase"/>
</dbReference>
<reference evidence="13 14" key="1">
    <citation type="submission" date="2016-11" db="EMBL/GenBank/DDBJ databases">
        <title>Draft Genome Assembly of Colletotrichum chlorophyti a pathogen of herbaceous plants.</title>
        <authorList>
            <person name="Gan P."/>
            <person name="Narusaka M."/>
            <person name="Tsushima A."/>
            <person name="Narusaka Y."/>
            <person name="Takano Y."/>
            <person name="Shirasu K."/>
        </authorList>
    </citation>
    <scope>NUCLEOTIDE SEQUENCE [LARGE SCALE GENOMIC DNA]</scope>
    <source>
        <strain evidence="13 14">NTL11</strain>
    </source>
</reference>